<feature type="transmembrane region" description="Helical" evidence="3">
    <location>
        <begin position="135"/>
        <end position="156"/>
    </location>
</feature>
<evidence type="ECO:0000256" key="2">
    <source>
        <dbReference type="SAM" id="MobiDB-lite"/>
    </source>
</evidence>
<evidence type="ECO:0000256" key="3">
    <source>
        <dbReference type="SAM" id="Phobius"/>
    </source>
</evidence>
<gene>
    <name evidence="4" type="ORF">KME15_14190</name>
</gene>
<comment type="caution">
    <text evidence="4">The sequence shown here is derived from an EMBL/GenBank/DDBJ whole genome shotgun (WGS) entry which is preliminary data.</text>
</comment>
<keyword evidence="3" id="KW-1133">Transmembrane helix</keyword>
<feature type="transmembrane region" description="Helical" evidence="3">
    <location>
        <begin position="194"/>
        <end position="212"/>
    </location>
</feature>
<dbReference type="EMBL" id="JAHHHD010000015">
    <property type="protein sequence ID" value="MBW4659821.1"/>
    <property type="molecule type" value="Genomic_DNA"/>
</dbReference>
<feature type="transmembrane region" description="Helical" evidence="3">
    <location>
        <begin position="110"/>
        <end position="128"/>
    </location>
</feature>
<reference evidence="4" key="1">
    <citation type="submission" date="2021-05" db="EMBL/GenBank/DDBJ databases">
        <authorList>
            <person name="Pietrasiak N."/>
            <person name="Ward R."/>
            <person name="Stajich J.E."/>
            <person name="Kurbessoian T."/>
        </authorList>
    </citation>
    <scope>NUCLEOTIDE SEQUENCE</scope>
    <source>
        <strain evidence="4">UHER 2000/2452</strain>
    </source>
</reference>
<feature type="compositionally biased region" description="Basic and acidic residues" evidence="2">
    <location>
        <begin position="16"/>
        <end position="26"/>
    </location>
</feature>
<protein>
    <submittedName>
        <fullName evidence="4">Pentapeptide repeat-containing protein</fullName>
    </submittedName>
</protein>
<dbReference type="SUPFAM" id="SSF141571">
    <property type="entry name" value="Pentapeptide repeat-like"/>
    <property type="match status" value="1"/>
</dbReference>
<reference evidence="4" key="2">
    <citation type="journal article" date="2022" name="Microbiol. Resour. Announc.">
        <title>Metagenome Sequencing to Explore Phylogenomics of Terrestrial Cyanobacteria.</title>
        <authorList>
            <person name="Ward R.D."/>
            <person name="Stajich J.E."/>
            <person name="Johansen J.R."/>
            <person name="Huntemann M."/>
            <person name="Clum A."/>
            <person name="Foster B."/>
            <person name="Foster B."/>
            <person name="Roux S."/>
            <person name="Palaniappan K."/>
            <person name="Varghese N."/>
            <person name="Mukherjee S."/>
            <person name="Reddy T.B.K."/>
            <person name="Daum C."/>
            <person name="Copeland A."/>
            <person name="Chen I.A."/>
            <person name="Ivanova N.N."/>
            <person name="Kyrpides N.C."/>
            <person name="Shapiro N."/>
            <person name="Eloe-Fadrosh E.A."/>
            <person name="Pietrasiak N."/>
        </authorList>
    </citation>
    <scope>NUCLEOTIDE SEQUENCE</scope>
    <source>
        <strain evidence="4">UHER 2000/2452</strain>
    </source>
</reference>
<dbReference type="PANTHER" id="PTHR47485:SF1">
    <property type="entry name" value="THYLAKOID LUMENAL 17.4 KDA PROTEIN, CHLOROPLASTIC"/>
    <property type="match status" value="1"/>
</dbReference>
<keyword evidence="3" id="KW-0812">Transmembrane</keyword>
<name>A0A951QDC6_9CYAN</name>
<feature type="transmembrane region" description="Helical" evidence="3">
    <location>
        <begin position="218"/>
        <end position="236"/>
    </location>
</feature>
<organism evidence="4 5">
    <name type="scientific">Drouetiella hepatica Uher 2000/2452</name>
    <dbReference type="NCBI Taxonomy" id="904376"/>
    <lineage>
        <taxon>Bacteria</taxon>
        <taxon>Bacillati</taxon>
        <taxon>Cyanobacteriota</taxon>
        <taxon>Cyanophyceae</taxon>
        <taxon>Oculatellales</taxon>
        <taxon>Oculatellaceae</taxon>
        <taxon>Drouetiella</taxon>
    </lineage>
</organism>
<keyword evidence="1" id="KW-0677">Repeat</keyword>
<evidence type="ECO:0000313" key="5">
    <source>
        <dbReference type="Proteomes" id="UP000757435"/>
    </source>
</evidence>
<feature type="region of interest" description="Disordered" evidence="2">
    <location>
        <begin position="1"/>
        <end position="26"/>
    </location>
</feature>
<dbReference type="Pfam" id="PF00805">
    <property type="entry name" value="Pentapeptide"/>
    <property type="match status" value="2"/>
</dbReference>
<feature type="transmembrane region" description="Helical" evidence="3">
    <location>
        <begin position="162"/>
        <end position="187"/>
    </location>
</feature>
<dbReference type="PANTHER" id="PTHR47485">
    <property type="entry name" value="THYLAKOID LUMENAL 17.4 KDA PROTEIN, CHLOROPLASTIC"/>
    <property type="match status" value="1"/>
</dbReference>
<evidence type="ECO:0000313" key="4">
    <source>
        <dbReference type="EMBL" id="MBW4659821.1"/>
    </source>
</evidence>
<evidence type="ECO:0000256" key="1">
    <source>
        <dbReference type="ARBA" id="ARBA00022737"/>
    </source>
</evidence>
<feature type="transmembrane region" description="Helical" evidence="3">
    <location>
        <begin position="79"/>
        <end position="104"/>
    </location>
</feature>
<feature type="compositionally biased region" description="Polar residues" evidence="2">
    <location>
        <begin position="1"/>
        <end position="15"/>
    </location>
</feature>
<keyword evidence="3" id="KW-0472">Membrane</keyword>
<proteinExistence type="predicted"/>
<dbReference type="Proteomes" id="UP000757435">
    <property type="component" value="Unassembled WGS sequence"/>
</dbReference>
<sequence length="301" mass="31971">MHNKQLSTHSASDYSASERKSFKKQDLRGQSFKGEDLSGLDFSGADIRGTNFTNAILRNADFSHAITGLNRAETIALSVVLLATALLLGTLAGFIGATIGLQFHTNALEISAKAIAVLVHIGFLLIALRKGITAGFSIFALALALAFAAVIIHSAAIPIAGAIAIAIVIDFCVAAVTIVAAIVAIVARIAMNTRIAWAAAAIFVIAFAITLHQTRTSVAAVAIATTAMILSAYVGWRTLRLREQIRVLGRTVFARWGTSFRGSDLTGANFSQAVLKNTDFRRATLTKTYWNEQSIGILEGL</sequence>
<dbReference type="AlphaFoldDB" id="A0A951QDC6"/>
<dbReference type="Gene3D" id="2.160.20.80">
    <property type="entry name" value="E3 ubiquitin-protein ligase SopA"/>
    <property type="match status" value="2"/>
</dbReference>
<accession>A0A951QDC6</accession>
<dbReference type="InterPro" id="IPR001646">
    <property type="entry name" value="5peptide_repeat"/>
</dbReference>